<evidence type="ECO:0000256" key="4">
    <source>
        <dbReference type="ARBA" id="ARBA00022827"/>
    </source>
</evidence>
<comment type="caution">
    <text evidence="7">The sequence shown here is derived from an EMBL/GenBank/DDBJ whole genome shotgun (WGS) entry which is preliminary data.</text>
</comment>
<keyword evidence="4" id="KW-0274">FAD</keyword>
<dbReference type="Gene3D" id="3.30.9.10">
    <property type="entry name" value="D-Amino Acid Oxidase, subunit A, domain 2"/>
    <property type="match status" value="1"/>
</dbReference>
<sequence>MEIAVIGAGIIGSCTAWAAAKQGHRVVLFEQDAPMSHTSQSSSKLLHGGLRYLETGQFSLVQKALQARRFWLEQAPQFCRPLELLFPIYGKRGRPRWQIGIGTKLYDILARGSGFPRSRWLDRQEVLARNPNLLSDGLKGAYSFYDAQMDDYALGQWVIGQCRQLGVEIRDGCKISSLDTLSGFDRIANAAGPWAMDLRKLQNGTPAYTIDWVRGSHIFIDRSQPHALMLPIPNEKRIFFILPYQGKTLIGTTEVRQDHPQAERPSENEIGYLLDAYNAYHREPLNRSDVGGSFSGVRPLLKSAANPSDATREWAFERVGNVLHIYGGKWTTSQIQGEDAVKELLK</sequence>
<dbReference type="Proteomes" id="UP001621964">
    <property type="component" value="Unassembled WGS sequence"/>
</dbReference>
<keyword evidence="8" id="KW-1185">Reference proteome</keyword>
<reference evidence="7 8" key="1">
    <citation type="submission" date="2024-11" db="EMBL/GenBank/DDBJ databases">
        <authorList>
            <person name="Mikucki A.G."/>
            <person name="Kahler C.M."/>
        </authorList>
    </citation>
    <scope>NUCLEOTIDE SEQUENCE [LARGE SCALE GENOMIC DNA]</scope>
    <source>
        <strain evidence="7 8">EXNM717</strain>
    </source>
</reference>
<dbReference type="SUPFAM" id="SSF51905">
    <property type="entry name" value="FAD/NAD(P)-binding domain"/>
    <property type="match status" value="1"/>
</dbReference>
<dbReference type="Pfam" id="PF01266">
    <property type="entry name" value="DAO"/>
    <property type="match status" value="1"/>
</dbReference>
<dbReference type="EMBL" id="JBJGEB010000003">
    <property type="protein sequence ID" value="MFK7641730.1"/>
    <property type="molecule type" value="Genomic_DNA"/>
</dbReference>
<evidence type="ECO:0000256" key="2">
    <source>
        <dbReference type="ARBA" id="ARBA00007330"/>
    </source>
</evidence>
<evidence type="ECO:0000256" key="3">
    <source>
        <dbReference type="ARBA" id="ARBA00022630"/>
    </source>
</evidence>
<name>A0ABW8Q2E6_9NEIS</name>
<comment type="similarity">
    <text evidence="2">Belongs to the FAD-dependent glycerol-3-phosphate dehydrogenase family.</text>
</comment>
<proteinExistence type="inferred from homology"/>
<keyword evidence="5" id="KW-0560">Oxidoreductase</keyword>
<dbReference type="PANTHER" id="PTHR11985:SF15">
    <property type="entry name" value="GLYCEROL-3-PHOSPHATE DEHYDROGENASE, MITOCHONDRIAL"/>
    <property type="match status" value="1"/>
</dbReference>
<dbReference type="Gene3D" id="3.50.50.60">
    <property type="entry name" value="FAD/NAD(P)-binding domain"/>
    <property type="match status" value="1"/>
</dbReference>
<dbReference type="PRINTS" id="PR01001">
    <property type="entry name" value="FADG3PDH"/>
</dbReference>
<feature type="domain" description="FAD dependent oxidoreductase" evidence="6">
    <location>
        <begin position="3"/>
        <end position="327"/>
    </location>
</feature>
<protein>
    <submittedName>
        <fullName evidence="7">FAD-dependent oxidoreductase</fullName>
    </submittedName>
</protein>
<evidence type="ECO:0000313" key="8">
    <source>
        <dbReference type="Proteomes" id="UP001621964"/>
    </source>
</evidence>
<evidence type="ECO:0000256" key="1">
    <source>
        <dbReference type="ARBA" id="ARBA00001974"/>
    </source>
</evidence>
<dbReference type="PANTHER" id="PTHR11985">
    <property type="entry name" value="GLYCEROL-3-PHOSPHATE DEHYDROGENASE"/>
    <property type="match status" value="1"/>
</dbReference>
<dbReference type="InterPro" id="IPR036188">
    <property type="entry name" value="FAD/NAD-bd_sf"/>
</dbReference>
<gene>
    <name evidence="7" type="ORF">ACI43T_04355</name>
</gene>
<comment type="cofactor">
    <cofactor evidence="1">
        <name>FAD</name>
        <dbReference type="ChEBI" id="CHEBI:57692"/>
    </cofactor>
</comment>
<accession>A0ABW8Q2E6</accession>
<organism evidence="7 8">
    <name type="scientific">Neisseria oralis</name>
    <dbReference type="NCBI Taxonomy" id="1107316"/>
    <lineage>
        <taxon>Bacteria</taxon>
        <taxon>Pseudomonadati</taxon>
        <taxon>Pseudomonadota</taxon>
        <taxon>Betaproteobacteria</taxon>
        <taxon>Neisseriales</taxon>
        <taxon>Neisseriaceae</taxon>
        <taxon>Neisseria</taxon>
    </lineage>
</organism>
<evidence type="ECO:0000256" key="5">
    <source>
        <dbReference type="ARBA" id="ARBA00023002"/>
    </source>
</evidence>
<dbReference type="InterPro" id="IPR006076">
    <property type="entry name" value="FAD-dep_OxRdtase"/>
</dbReference>
<evidence type="ECO:0000313" key="7">
    <source>
        <dbReference type="EMBL" id="MFK7641730.1"/>
    </source>
</evidence>
<dbReference type="InterPro" id="IPR000447">
    <property type="entry name" value="G3P_DH_FAD-dep"/>
</dbReference>
<keyword evidence="3" id="KW-0285">Flavoprotein</keyword>
<dbReference type="RefSeq" id="WP_405385642.1">
    <property type="nucleotide sequence ID" value="NZ_JBJGEB010000003.1"/>
</dbReference>
<evidence type="ECO:0000259" key="6">
    <source>
        <dbReference type="Pfam" id="PF01266"/>
    </source>
</evidence>